<dbReference type="Proteomes" id="UP000628710">
    <property type="component" value="Unassembled WGS sequence"/>
</dbReference>
<evidence type="ECO:0000313" key="2">
    <source>
        <dbReference type="Proteomes" id="UP000628710"/>
    </source>
</evidence>
<organism evidence="1 2">
    <name type="scientific">Marinomonas transparens</name>
    <dbReference type="NCBI Taxonomy" id="2795388"/>
    <lineage>
        <taxon>Bacteria</taxon>
        <taxon>Pseudomonadati</taxon>
        <taxon>Pseudomonadota</taxon>
        <taxon>Gammaproteobacteria</taxon>
        <taxon>Oceanospirillales</taxon>
        <taxon>Oceanospirillaceae</taxon>
        <taxon>Marinomonas</taxon>
    </lineage>
</organism>
<proteinExistence type="predicted"/>
<gene>
    <name evidence="1" type="ORF">I8J31_04535</name>
</gene>
<accession>A0A934JNS3</accession>
<dbReference type="RefSeq" id="WP_199467123.1">
    <property type="nucleotide sequence ID" value="NZ_JAEMNX010000003.1"/>
</dbReference>
<comment type="caution">
    <text evidence="1">The sequence shown here is derived from an EMBL/GenBank/DDBJ whole genome shotgun (WGS) entry which is preliminary data.</text>
</comment>
<protein>
    <submittedName>
        <fullName evidence="1">Uncharacterized protein</fullName>
    </submittedName>
</protein>
<reference evidence="1" key="1">
    <citation type="submission" date="2020-12" db="EMBL/GenBank/DDBJ databases">
        <title>Marinomonas arctica sp. nov., a psychrotolerant bacterium isolated from the Arctic.</title>
        <authorList>
            <person name="Zhang Y."/>
        </authorList>
    </citation>
    <scope>NUCLEOTIDE SEQUENCE</scope>
    <source>
        <strain evidence="1">C1424</strain>
    </source>
</reference>
<keyword evidence="2" id="KW-1185">Reference proteome</keyword>
<dbReference type="EMBL" id="JAEMNX010000003">
    <property type="protein sequence ID" value="MBJ7536943.1"/>
    <property type="molecule type" value="Genomic_DNA"/>
</dbReference>
<dbReference type="AlphaFoldDB" id="A0A934JNS3"/>
<sequence length="78" mass="8931">MRGKVKIINTNIDLEASQMTREQIIAAATIMVRYDDAEYPEGYEKNLKEGEDGYIEPVYRFEQEIDLGALDRFGVVLS</sequence>
<evidence type="ECO:0000313" key="1">
    <source>
        <dbReference type="EMBL" id="MBJ7536943.1"/>
    </source>
</evidence>
<name>A0A934JNS3_9GAMM</name>